<protein>
    <submittedName>
        <fullName evidence="2">Uncharacterized protein</fullName>
    </submittedName>
</protein>
<dbReference type="EMBL" id="UINC01151078">
    <property type="protein sequence ID" value="SVD44476.1"/>
    <property type="molecule type" value="Genomic_DNA"/>
</dbReference>
<feature type="non-terminal residue" evidence="2">
    <location>
        <position position="192"/>
    </location>
</feature>
<feature type="transmembrane region" description="Helical" evidence="1">
    <location>
        <begin position="82"/>
        <end position="100"/>
    </location>
</feature>
<keyword evidence="1" id="KW-1133">Transmembrane helix</keyword>
<proteinExistence type="predicted"/>
<keyword evidence="1" id="KW-0812">Transmembrane</keyword>
<name>A0A382VD37_9ZZZZ</name>
<dbReference type="AlphaFoldDB" id="A0A382VD37"/>
<evidence type="ECO:0000256" key="1">
    <source>
        <dbReference type="SAM" id="Phobius"/>
    </source>
</evidence>
<organism evidence="2">
    <name type="scientific">marine metagenome</name>
    <dbReference type="NCBI Taxonomy" id="408172"/>
    <lineage>
        <taxon>unclassified sequences</taxon>
        <taxon>metagenomes</taxon>
        <taxon>ecological metagenomes</taxon>
    </lineage>
</organism>
<gene>
    <name evidence="2" type="ORF">METZ01_LOCUS397330</name>
</gene>
<keyword evidence="1" id="KW-0472">Membrane</keyword>
<evidence type="ECO:0000313" key="2">
    <source>
        <dbReference type="EMBL" id="SVD44476.1"/>
    </source>
</evidence>
<sequence>MKDNSHEPPQIAIKFANLVFVLGVLFFVFLIIFSICRFYNPTDDAIIKFSNDELLRYYLKLIFIGVIGLIFFGFGLRLKIDLKVNLSVMLVTTVITVYGFETYSGFFREKINLGAIKAKQMGVSYDTRTKTEVLDNLTDFGIKAFPNVFPGAHLTDSGIIYNIGGISNITTIFHNESGYYPIIKTDEHGFNN</sequence>
<feature type="transmembrane region" description="Helical" evidence="1">
    <location>
        <begin position="12"/>
        <end position="36"/>
    </location>
</feature>
<reference evidence="2" key="1">
    <citation type="submission" date="2018-05" db="EMBL/GenBank/DDBJ databases">
        <authorList>
            <person name="Lanie J.A."/>
            <person name="Ng W.-L."/>
            <person name="Kazmierczak K.M."/>
            <person name="Andrzejewski T.M."/>
            <person name="Davidsen T.M."/>
            <person name="Wayne K.J."/>
            <person name="Tettelin H."/>
            <person name="Glass J.I."/>
            <person name="Rusch D."/>
            <person name="Podicherti R."/>
            <person name="Tsui H.-C.T."/>
            <person name="Winkler M.E."/>
        </authorList>
    </citation>
    <scope>NUCLEOTIDE SEQUENCE</scope>
</reference>
<feature type="transmembrane region" description="Helical" evidence="1">
    <location>
        <begin position="57"/>
        <end position="76"/>
    </location>
</feature>
<accession>A0A382VD37</accession>